<sequence>MTCGLLSIALVAAGCGGGAGDDGRVELTYTFWGNTDRGELTTEAIELFEEQHPNISVAITFADFESYWQKLATESAGGNPPDVVQMDYTYLREYADRGVLLDLDPLVGEQINTDDLISGLDQAGRVDGGYYAIPIGTNVMSFQYDAAIWAEAGAATPEAGWTWDDYAEAIGTVTEANDQEPWGGIDMGEHLHLFDAWLRQQGKQAYAEDGRLGFTEEDLVAFWDLNEQWRDAEIVIPFSQIDQAVTATSLAVGDTASEFAWDNYLPSTENTNGNELSLAPMPTDTDELGLYAKPSMLMSVTARSDHPEEAAQLVDFMINDPGAGRIFGANRGLPATTGQREAAELDDVNARIEEFETGIEDRLGDTPAPPPPGGASVERLMQRINEEVAYDRTSVEEAAARFMAESEQILAEAA</sequence>
<proteinExistence type="predicted"/>
<keyword evidence="2" id="KW-1185">Reference proteome</keyword>
<dbReference type="Proteomes" id="UP000095210">
    <property type="component" value="Chromosome"/>
</dbReference>
<organism evidence="1 2">
    <name type="scientific">Actinoalloteichus hymeniacidonis</name>
    <dbReference type="NCBI Taxonomy" id="340345"/>
    <lineage>
        <taxon>Bacteria</taxon>
        <taxon>Bacillati</taxon>
        <taxon>Actinomycetota</taxon>
        <taxon>Actinomycetes</taxon>
        <taxon>Pseudonocardiales</taxon>
        <taxon>Pseudonocardiaceae</taxon>
        <taxon>Actinoalloteichus</taxon>
    </lineage>
</organism>
<dbReference type="SUPFAM" id="SSF53850">
    <property type="entry name" value="Periplasmic binding protein-like II"/>
    <property type="match status" value="1"/>
</dbReference>
<accession>A0AAC9MZE4</accession>
<dbReference type="AlphaFoldDB" id="A0AAC9MZE4"/>
<gene>
    <name evidence="1" type="ORF">TL08_17375</name>
</gene>
<dbReference type="Gene3D" id="3.40.190.10">
    <property type="entry name" value="Periplasmic binding protein-like II"/>
    <property type="match status" value="2"/>
</dbReference>
<dbReference type="PANTHER" id="PTHR43649">
    <property type="entry name" value="ARABINOSE-BINDING PROTEIN-RELATED"/>
    <property type="match status" value="1"/>
</dbReference>
<dbReference type="KEGG" id="ahm:TL08_17375"/>
<dbReference type="PANTHER" id="PTHR43649:SF30">
    <property type="entry name" value="ABC TRANSPORTER SUBSTRATE-BINDING PROTEIN"/>
    <property type="match status" value="1"/>
</dbReference>
<reference evidence="2" key="1">
    <citation type="submission" date="2016-03" db="EMBL/GenBank/DDBJ databases">
        <title>Complete genome sequence of the type strain Actinoalloteichus hymeniacidonis DSM 45092.</title>
        <authorList>
            <person name="Schaffert L."/>
            <person name="Albersmeier A."/>
            <person name="Winkler A."/>
            <person name="Kalinowski J."/>
            <person name="Zotchev S."/>
            <person name="Ruckert C."/>
        </authorList>
    </citation>
    <scope>NUCLEOTIDE SEQUENCE [LARGE SCALE GENOMIC DNA]</scope>
    <source>
        <strain evidence="2">HPA177(T) (DSM 45092(T))</strain>
    </source>
</reference>
<dbReference type="InterPro" id="IPR050490">
    <property type="entry name" value="Bact_solute-bd_prot1"/>
</dbReference>
<dbReference type="InterPro" id="IPR006059">
    <property type="entry name" value="SBP"/>
</dbReference>
<dbReference type="EMBL" id="CP014859">
    <property type="protein sequence ID" value="AOS64275.1"/>
    <property type="molecule type" value="Genomic_DNA"/>
</dbReference>
<dbReference type="Pfam" id="PF01547">
    <property type="entry name" value="SBP_bac_1"/>
    <property type="match status" value="1"/>
</dbReference>
<keyword evidence="1" id="KW-0813">Transport</keyword>
<name>A0AAC9MZE4_9PSEU</name>
<keyword evidence="1" id="KW-0762">Sugar transport</keyword>
<protein>
    <submittedName>
        <fullName evidence="1">ABC-type sugar transport system, periplasmic component</fullName>
    </submittedName>
</protein>
<evidence type="ECO:0000313" key="2">
    <source>
        <dbReference type="Proteomes" id="UP000095210"/>
    </source>
</evidence>
<evidence type="ECO:0000313" key="1">
    <source>
        <dbReference type="EMBL" id="AOS64275.1"/>
    </source>
</evidence>